<evidence type="ECO:0000313" key="3">
    <source>
        <dbReference type="Proteomes" id="UP000217005"/>
    </source>
</evidence>
<dbReference type="RefSeq" id="WP_094826893.1">
    <property type="nucleotide sequence ID" value="NZ_NEVL01000003.1"/>
</dbReference>
<keyword evidence="1" id="KW-0472">Membrane</keyword>
<dbReference type="OrthoDB" id="8635655at2"/>
<organism evidence="2 3">
    <name type="scientific">Bordetella genomosp. 1</name>
    <dbReference type="NCBI Taxonomy" id="1395607"/>
    <lineage>
        <taxon>Bacteria</taxon>
        <taxon>Pseudomonadati</taxon>
        <taxon>Pseudomonadota</taxon>
        <taxon>Betaproteobacteria</taxon>
        <taxon>Burkholderiales</taxon>
        <taxon>Alcaligenaceae</taxon>
        <taxon>Bordetella</taxon>
    </lineage>
</organism>
<evidence type="ECO:0008006" key="4">
    <source>
        <dbReference type="Google" id="ProtNLM"/>
    </source>
</evidence>
<comment type="caution">
    <text evidence="2">The sequence shown here is derived from an EMBL/GenBank/DDBJ whole genome shotgun (WGS) entry which is preliminary data.</text>
</comment>
<proteinExistence type="predicted"/>
<dbReference type="EMBL" id="NEVL01000003">
    <property type="protein sequence ID" value="OZI36084.1"/>
    <property type="molecule type" value="Genomic_DNA"/>
</dbReference>
<evidence type="ECO:0000313" key="2">
    <source>
        <dbReference type="EMBL" id="OZI36084.1"/>
    </source>
</evidence>
<name>A0A261SFC0_9BORD</name>
<accession>A0A261SFC0</accession>
<feature type="transmembrane region" description="Helical" evidence="1">
    <location>
        <begin position="16"/>
        <end position="37"/>
    </location>
</feature>
<gene>
    <name evidence="2" type="ORF">CEG14_13705</name>
</gene>
<protein>
    <recommendedName>
        <fullName evidence="4">Pilus assembly protein TadE</fullName>
    </recommendedName>
</protein>
<dbReference type="Proteomes" id="UP000217005">
    <property type="component" value="Unassembled WGS sequence"/>
</dbReference>
<sequence>MKRATARAGRQARQRGAFAVEAALVLPILLGVGLLGADIQRIHTERIRLENTAGTLAVNLAAQRELTGAGLDALAKVAMQGHEADQQIYVLNVQVDGSVSWGLIRGGAENLCEAPAVGGIYEGTLPDDSRRDDTTAAPGMVMVRSCRRTDEVALFSGLGIPDVLKTDAIFPSSHRTIKLDTELQGESDANGLAAGASDT</sequence>
<dbReference type="AlphaFoldDB" id="A0A261SFC0"/>
<keyword evidence="1" id="KW-0812">Transmembrane</keyword>
<keyword evidence="1" id="KW-1133">Transmembrane helix</keyword>
<evidence type="ECO:0000256" key="1">
    <source>
        <dbReference type="SAM" id="Phobius"/>
    </source>
</evidence>
<reference evidence="2 3" key="1">
    <citation type="submission" date="2017-05" db="EMBL/GenBank/DDBJ databases">
        <title>Complete and WGS of Bordetella genogroups.</title>
        <authorList>
            <person name="Spilker T."/>
            <person name="LiPuma J."/>
        </authorList>
    </citation>
    <scope>NUCLEOTIDE SEQUENCE [LARGE SCALE GENOMIC DNA]</scope>
    <source>
        <strain evidence="2 3">AU17610</strain>
    </source>
</reference>